<dbReference type="EMBL" id="JAGGNH010000008">
    <property type="protein sequence ID" value="KAJ0966397.1"/>
    <property type="molecule type" value="Genomic_DNA"/>
</dbReference>
<reference evidence="4" key="1">
    <citation type="submission" date="2021-03" db="EMBL/GenBank/DDBJ databases">
        <authorList>
            <person name="Li Z."/>
            <person name="Yang C."/>
        </authorList>
    </citation>
    <scope>NUCLEOTIDE SEQUENCE</scope>
    <source>
        <strain evidence="4">Dzin_1.0</strain>
        <tissue evidence="4">Leaf</tissue>
    </source>
</reference>
<protein>
    <recommendedName>
        <fullName evidence="3">Cupin type-1 domain-containing protein</fullName>
    </recommendedName>
</protein>
<dbReference type="CDD" id="cd02245">
    <property type="entry name" value="cupin_7S_vicilin-like_C"/>
    <property type="match status" value="1"/>
</dbReference>
<keyword evidence="2" id="KW-0732">Signal</keyword>
<dbReference type="Proteomes" id="UP001085076">
    <property type="component" value="Miscellaneous, Linkage group lg08"/>
</dbReference>
<dbReference type="InterPro" id="IPR050253">
    <property type="entry name" value="Seed_Storage-Functional"/>
</dbReference>
<dbReference type="Gene3D" id="2.60.120.10">
    <property type="entry name" value="Jelly Rolls"/>
    <property type="match status" value="2"/>
</dbReference>
<dbReference type="SMART" id="SM00835">
    <property type="entry name" value="Cupin_1"/>
    <property type="match status" value="2"/>
</dbReference>
<dbReference type="InterPro" id="IPR011051">
    <property type="entry name" value="RmlC_Cupin_sf"/>
</dbReference>
<evidence type="ECO:0000256" key="2">
    <source>
        <dbReference type="SAM" id="SignalP"/>
    </source>
</evidence>
<organism evidence="4 5">
    <name type="scientific">Dioscorea zingiberensis</name>
    <dbReference type="NCBI Taxonomy" id="325984"/>
    <lineage>
        <taxon>Eukaryota</taxon>
        <taxon>Viridiplantae</taxon>
        <taxon>Streptophyta</taxon>
        <taxon>Embryophyta</taxon>
        <taxon>Tracheophyta</taxon>
        <taxon>Spermatophyta</taxon>
        <taxon>Magnoliopsida</taxon>
        <taxon>Liliopsida</taxon>
        <taxon>Dioscoreales</taxon>
        <taxon>Dioscoreaceae</taxon>
        <taxon>Dioscorea</taxon>
    </lineage>
</organism>
<feature type="chain" id="PRO_5038563513" description="Cupin type-1 domain-containing protein" evidence="2">
    <location>
        <begin position="21"/>
        <end position="457"/>
    </location>
</feature>
<proteinExistence type="predicted"/>
<accession>A0A9D5C4H9</accession>
<feature type="domain" description="Cupin type-1" evidence="3">
    <location>
        <begin position="266"/>
        <end position="426"/>
    </location>
</feature>
<keyword evidence="5" id="KW-1185">Reference proteome</keyword>
<dbReference type="PANTHER" id="PTHR31189">
    <property type="entry name" value="OS03G0336100 PROTEIN-RELATED"/>
    <property type="match status" value="1"/>
</dbReference>
<gene>
    <name evidence="4" type="ORF">J5N97_027535</name>
</gene>
<dbReference type="CDD" id="cd02244">
    <property type="entry name" value="cupin_7S_vicilin-like_N"/>
    <property type="match status" value="1"/>
</dbReference>
<evidence type="ECO:0000259" key="3">
    <source>
        <dbReference type="SMART" id="SM00835"/>
    </source>
</evidence>
<sequence>MACLLAYILIFSLIFAPCLASELKREHCHKECQEVLNKHERNHCERMCLEKEGEEEEEKQEEKSPFLFDEQSFKHWARSEQGYFKVLERFSKKSPWLIGIENYRVGVIEAGPRTFIMPNHWDAAEVFFVINGKGVISILMGENRESYDINEGDVMRVPTGAQVYLINKDDEEKLKIASLIIPISTPGRFKEFYAVGGKDKGSFLGSFSKGVIETSFNVDSEEVLRLFEQENRESMVKATEEQISAISKHSEGGGTPWPFAQSRKPFNLLKRRPACSNKHGELHEVNANDYQQLRDLNIDVSVANITKGSMMMLHYNTEGTKIAYVMRGRGYFEMACPHISSQKHQREREQYQSVRSELSPGKVIVIPAGHPIASIASRDEGLQILCFGIRAENNQKIFLSGKNNVWRKMEKEAKELAFRRSEREVDKILNAQSEQVFGPGPEKSRKEENNGQGFAEF</sequence>
<feature type="region of interest" description="Disordered" evidence="1">
    <location>
        <begin position="429"/>
        <end position="457"/>
    </location>
</feature>
<dbReference type="InterPro" id="IPR014710">
    <property type="entry name" value="RmlC-like_jellyroll"/>
</dbReference>
<dbReference type="InterPro" id="IPR006045">
    <property type="entry name" value="Cupin_1"/>
</dbReference>
<dbReference type="AlphaFoldDB" id="A0A9D5C4H9"/>
<evidence type="ECO:0000313" key="5">
    <source>
        <dbReference type="Proteomes" id="UP001085076"/>
    </source>
</evidence>
<comment type="caution">
    <text evidence="4">The sequence shown here is derived from an EMBL/GenBank/DDBJ whole genome shotgun (WGS) entry which is preliminary data.</text>
</comment>
<dbReference type="PANTHER" id="PTHR31189:SF13">
    <property type="entry name" value="CUPINCIN"/>
    <property type="match status" value="1"/>
</dbReference>
<reference evidence="4" key="2">
    <citation type="journal article" date="2022" name="Hortic Res">
        <title>The genome of Dioscorea zingiberensis sheds light on the biosynthesis, origin and evolution of the medicinally important diosgenin saponins.</title>
        <authorList>
            <person name="Li Y."/>
            <person name="Tan C."/>
            <person name="Li Z."/>
            <person name="Guo J."/>
            <person name="Li S."/>
            <person name="Chen X."/>
            <person name="Wang C."/>
            <person name="Dai X."/>
            <person name="Yang H."/>
            <person name="Song W."/>
            <person name="Hou L."/>
            <person name="Xu J."/>
            <person name="Tong Z."/>
            <person name="Xu A."/>
            <person name="Yuan X."/>
            <person name="Wang W."/>
            <person name="Yang Q."/>
            <person name="Chen L."/>
            <person name="Sun Z."/>
            <person name="Wang K."/>
            <person name="Pan B."/>
            <person name="Chen J."/>
            <person name="Bao Y."/>
            <person name="Liu F."/>
            <person name="Qi X."/>
            <person name="Gang D.R."/>
            <person name="Wen J."/>
            <person name="Li J."/>
        </authorList>
    </citation>
    <scope>NUCLEOTIDE SEQUENCE</scope>
    <source>
        <strain evidence="4">Dzin_1.0</strain>
    </source>
</reference>
<feature type="domain" description="Cupin type-1" evidence="3">
    <location>
        <begin position="75"/>
        <end position="224"/>
    </location>
</feature>
<dbReference type="SUPFAM" id="SSF51182">
    <property type="entry name" value="RmlC-like cupins"/>
    <property type="match status" value="1"/>
</dbReference>
<feature type="signal peptide" evidence="2">
    <location>
        <begin position="1"/>
        <end position="20"/>
    </location>
</feature>
<evidence type="ECO:0000256" key="1">
    <source>
        <dbReference type="SAM" id="MobiDB-lite"/>
    </source>
</evidence>
<dbReference type="OrthoDB" id="1912756at2759"/>
<evidence type="ECO:0000313" key="4">
    <source>
        <dbReference type="EMBL" id="KAJ0966397.1"/>
    </source>
</evidence>
<dbReference type="Pfam" id="PF00190">
    <property type="entry name" value="Cupin_1"/>
    <property type="match status" value="2"/>
</dbReference>
<name>A0A9D5C4H9_9LILI</name>